<keyword evidence="2" id="KW-1185">Reference proteome</keyword>
<reference evidence="1" key="1">
    <citation type="submission" date="2022-05" db="EMBL/GenBank/DDBJ databases">
        <title>Chromosome-level genome of Chaenocephalus aceratus.</title>
        <authorList>
            <person name="Park H."/>
        </authorList>
    </citation>
    <scope>NUCLEOTIDE SEQUENCE</scope>
    <source>
        <strain evidence="1">KU_202001</strain>
    </source>
</reference>
<comment type="caution">
    <text evidence="1">The sequence shown here is derived from an EMBL/GenBank/DDBJ whole genome shotgun (WGS) entry which is preliminary data.</text>
</comment>
<gene>
    <name evidence="1" type="ORF">KUCAC02_024199</name>
</gene>
<proteinExistence type="predicted"/>
<feature type="non-terminal residue" evidence="1">
    <location>
        <position position="66"/>
    </location>
</feature>
<protein>
    <submittedName>
        <fullName evidence="1">Uncharacterized protein</fullName>
    </submittedName>
</protein>
<sequence>ETFPVGGRANQSLWEEVRVAQRGIGCGSQSTTLALFTFRAHGGKTQAQSPVWEIAGVGIGIILLKE</sequence>
<feature type="non-terminal residue" evidence="1">
    <location>
        <position position="1"/>
    </location>
</feature>
<organism evidence="1 2">
    <name type="scientific">Chaenocephalus aceratus</name>
    <name type="common">Blackfin icefish</name>
    <name type="synonym">Chaenichthys aceratus</name>
    <dbReference type="NCBI Taxonomy" id="36190"/>
    <lineage>
        <taxon>Eukaryota</taxon>
        <taxon>Metazoa</taxon>
        <taxon>Chordata</taxon>
        <taxon>Craniata</taxon>
        <taxon>Vertebrata</taxon>
        <taxon>Euteleostomi</taxon>
        <taxon>Actinopterygii</taxon>
        <taxon>Neopterygii</taxon>
        <taxon>Teleostei</taxon>
        <taxon>Neoteleostei</taxon>
        <taxon>Acanthomorphata</taxon>
        <taxon>Eupercaria</taxon>
        <taxon>Perciformes</taxon>
        <taxon>Notothenioidei</taxon>
        <taxon>Channichthyidae</taxon>
        <taxon>Chaenocephalus</taxon>
    </lineage>
</organism>
<evidence type="ECO:0000313" key="2">
    <source>
        <dbReference type="Proteomes" id="UP001057452"/>
    </source>
</evidence>
<evidence type="ECO:0000313" key="1">
    <source>
        <dbReference type="EMBL" id="KAI4812832.1"/>
    </source>
</evidence>
<dbReference type="Proteomes" id="UP001057452">
    <property type="component" value="Chromosome 22"/>
</dbReference>
<accession>A0ACB9WI86</accession>
<dbReference type="EMBL" id="CM043806">
    <property type="protein sequence ID" value="KAI4812832.1"/>
    <property type="molecule type" value="Genomic_DNA"/>
</dbReference>
<name>A0ACB9WI86_CHAAC</name>